<dbReference type="InterPro" id="IPR012902">
    <property type="entry name" value="N_methyl_site"/>
</dbReference>
<keyword evidence="5 6" id="KW-0472">Membrane</keyword>
<dbReference type="Gene3D" id="3.30.700.10">
    <property type="entry name" value="Glycoprotein, Type 4 Pilin"/>
    <property type="match status" value="1"/>
</dbReference>
<dbReference type="InterPro" id="IPR000983">
    <property type="entry name" value="Bac_GSPG_pilin"/>
</dbReference>
<reference evidence="7 8" key="1">
    <citation type="journal article" date="2016" name="Nat. Commun.">
        <title>Thousands of microbial genomes shed light on interconnected biogeochemical processes in an aquifer system.</title>
        <authorList>
            <person name="Anantharaman K."/>
            <person name="Brown C.T."/>
            <person name="Hug L.A."/>
            <person name="Sharon I."/>
            <person name="Castelle C.J."/>
            <person name="Probst A.J."/>
            <person name="Thomas B.C."/>
            <person name="Singh A."/>
            <person name="Wilkins M.J."/>
            <person name="Karaoz U."/>
            <person name="Brodie E.L."/>
            <person name="Williams K.H."/>
            <person name="Hubbard S.S."/>
            <person name="Banfield J.F."/>
        </authorList>
    </citation>
    <scope>NUCLEOTIDE SEQUENCE [LARGE SCALE GENOMIC DNA]</scope>
</reference>
<comment type="caution">
    <text evidence="7">The sequence shown here is derived from an EMBL/GenBank/DDBJ whole genome shotgun (WGS) entry which is preliminary data.</text>
</comment>
<dbReference type="InterPro" id="IPR045584">
    <property type="entry name" value="Pilin-like"/>
</dbReference>
<sequence length="167" mass="16974">MNAKRNQGFTLIELLVVIAIIGILSAVVLASLSTARNKGNDASVKSNLHTVITQAAVYFSDNGNTYGDFNDGLGGPAICPVPSDTNASVFGDTVIKNAIASAIAYTPVGGVSSCHSTNTTFVTAVSRPSVPDSVPPSVYWCVDSTGQSCGTNDLPPDGSCGACASTN</sequence>
<dbReference type="GO" id="GO:0015627">
    <property type="term" value="C:type II protein secretion system complex"/>
    <property type="evidence" value="ECO:0007669"/>
    <property type="project" value="InterPro"/>
</dbReference>
<evidence type="ECO:0000313" key="8">
    <source>
        <dbReference type="Proteomes" id="UP000178811"/>
    </source>
</evidence>
<comment type="subcellular location">
    <subcellularLocation>
        <location evidence="1">Membrane</location>
        <topology evidence="1">Single-pass membrane protein</topology>
    </subcellularLocation>
</comment>
<evidence type="ECO:0000313" key="7">
    <source>
        <dbReference type="EMBL" id="OGG78529.1"/>
    </source>
</evidence>
<feature type="transmembrane region" description="Helical" evidence="6">
    <location>
        <begin position="12"/>
        <end position="32"/>
    </location>
</feature>
<keyword evidence="2" id="KW-0488">Methylation</keyword>
<dbReference type="GO" id="GO:0015628">
    <property type="term" value="P:protein secretion by the type II secretion system"/>
    <property type="evidence" value="ECO:0007669"/>
    <property type="project" value="InterPro"/>
</dbReference>
<accession>A0A1F6EY29</accession>
<dbReference type="GO" id="GO:0016020">
    <property type="term" value="C:membrane"/>
    <property type="evidence" value="ECO:0007669"/>
    <property type="project" value="UniProtKB-SubCell"/>
</dbReference>
<dbReference type="Proteomes" id="UP000178811">
    <property type="component" value="Unassembled WGS sequence"/>
</dbReference>
<name>A0A1F6EY29_9BACT</name>
<gene>
    <name evidence="7" type="ORF">A3A36_00530</name>
</gene>
<dbReference type="EMBL" id="MFLW01000006">
    <property type="protein sequence ID" value="OGG78529.1"/>
    <property type="molecule type" value="Genomic_DNA"/>
</dbReference>
<dbReference type="SUPFAM" id="SSF54523">
    <property type="entry name" value="Pili subunits"/>
    <property type="match status" value="1"/>
</dbReference>
<keyword evidence="3 6" id="KW-0812">Transmembrane</keyword>
<dbReference type="PROSITE" id="PS00409">
    <property type="entry name" value="PROKAR_NTER_METHYL"/>
    <property type="match status" value="1"/>
</dbReference>
<evidence type="ECO:0000256" key="1">
    <source>
        <dbReference type="ARBA" id="ARBA00004167"/>
    </source>
</evidence>
<dbReference type="PANTHER" id="PTHR30093:SF44">
    <property type="entry name" value="TYPE II SECRETION SYSTEM CORE PROTEIN G"/>
    <property type="match status" value="1"/>
</dbReference>
<dbReference type="Pfam" id="PF07963">
    <property type="entry name" value="N_methyl"/>
    <property type="match status" value="1"/>
</dbReference>
<organism evidence="7 8">
    <name type="scientific">Candidatus Kaiserbacteria bacterium RIFCSPLOWO2_01_FULL_52_12b</name>
    <dbReference type="NCBI Taxonomy" id="1798509"/>
    <lineage>
        <taxon>Bacteria</taxon>
        <taxon>Candidatus Kaiseribacteriota</taxon>
    </lineage>
</organism>
<protein>
    <recommendedName>
        <fullName evidence="9">Type II secretion system protein GspG C-terminal domain-containing protein</fullName>
    </recommendedName>
</protein>
<dbReference type="PANTHER" id="PTHR30093">
    <property type="entry name" value="GENERAL SECRETION PATHWAY PROTEIN G"/>
    <property type="match status" value="1"/>
</dbReference>
<evidence type="ECO:0000256" key="5">
    <source>
        <dbReference type="ARBA" id="ARBA00023136"/>
    </source>
</evidence>
<evidence type="ECO:0000256" key="6">
    <source>
        <dbReference type="SAM" id="Phobius"/>
    </source>
</evidence>
<evidence type="ECO:0000256" key="4">
    <source>
        <dbReference type="ARBA" id="ARBA00022989"/>
    </source>
</evidence>
<evidence type="ECO:0000256" key="2">
    <source>
        <dbReference type="ARBA" id="ARBA00022481"/>
    </source>
</evidence>
<proteinExistence type="predicted"/>
<dbReference type="PRINTS" id="PR00813">
    <property type="entry name" value="BCTERIALGSPG"/>
</dbReference>
<evidence type="ECO:0008006" key="9">
    <source>
        <dbReference type="Google" id="ProtNLM"/>
    </source>
</evidence>
<dbReference type="AlphaFoldDB" id="A0A1F6EY29"/>
<dbReference type="NCBIfam" id="TIGR02532">
    <property type="entry name" value="IV_pilin_GFxxxE"/>
    <property type="match status" value="1"/>
</dbReference>
<keyword evidence="4 6" id="KW-1133">Transmembrane helix</keyword>
<evidence type="ECO:0000256" key="3">
    <source>
        <dbReference type="ARBA" id="ARBA00022692"/>
    </source>
</evidence>